<reference evidence="5" key="1">
    <citation type="journal article" date="2023" name="Mol. Phylogenet. Evol.">
        <title>Genome-scale phylogeny and comparative genomics of the fungal order Sordariales.</title>
        <authorList>
            <person name="Hensen N."/>
            <person name="Bonometti L."/>
            <person name="Westerberg I."/>
            <person name="Brannstrom I.O."/>
            <person name="Guillou S."/>
            <person name="Cros-Aarteil S."/>
            <person name="Calhoun S."/>
            <person name="Haridas S."/>
            <person name="Kuo A."/>
            <person name="Mondo S."/>
            <person name="Pangilinan J."/>
            <person name="Riley R."/>
            <person name="LaButti K."/>
            <person name="Andreopoulos B."/>
            <person name="Lipzen A."/>
            <person name="Chen C."/>
            <person name="Yan M."/>
            <person name="Daum C."/>
            <person name="Ng V."/>
            <person name="Clum A."/>
            <person name="Steindorff A."/>
            <person name="Ohm R.A."/>
            <person name="Martin F."/>
            <person name="Silar P."/>
            <person name="Natvig D.O."/>
            <person name="Lalanne C."/>
            <person name="Gautier V."/>
            <person name="Ament-Velasquez S.L."/>
            <person name="Kruys A."/>
            <person name="Hutchinson M.I."/>
            <person name="Powell A.J."/>
            <person name="Barry K."/>
            <person name="Miller A.N."/>
            <person name="Grigoriev I.V."/>
            <person name="Debuchy R."/>
            <person name="Gladieux P."/>
            <person name="Hiltunen Thoren M."/>
            <person name="Johannesson H."/>
        </authorList>
    </citation>
    <scope>NUCLEOTIDE SEQUENCE</scope>
    <source>
        <strain evidence="5">CBS 892.96</strain>
    </source>
</reference>
<dbReference type="GO" id="GO:0005525">
    <property type="term" value="F:GTP binding"/>
    <property type="evidence" value="ECO:0007669"/>
    <property type="project" value="InterPro"/>
</dbReference>
<keyword evidence="6" id="KW-1185">Reference proteome</keyword>
<dbReference type="InterPro" id="IPR027417">
    <property type="entry name" value="P-loop_NTPase"/>
</dbReference>
<dbReference type="InterPro" id="IPR001401">
    <property type="entry name" value="Dynamin_GTPase"/>
</dbReference>
<reference evidence="5" key="2">
    <citation type="submission" date="2023-05" db="EMBL/GenBank/DDBJ databases">
        <authorList>
            <consortium name="Lawrence Berkeley National Laboratory"/>
            <person name="Steindorff A."/>
            <person name="Hensen N."/>
            <person name="Bonometti L."/>
            <person name="Westerberg I."/>
            <person name="Brannstrom I.O."/>
            <person name="Guillou S."/>
            <person name="Cros-Aarteil S."/>
            <person name="Calhoun S."/>
            <person name="Haridas S."/>
            <person name="Kuo A."/>
            <person name="Mondo S."/>
            <person name="Pangilinan J."/>
            <person name="Riley R."/>
            <person name="Labutti K."/>
            <person name="Andreopoulos B."/>
            <person name="Lipzen A."/>
            <person name="Chen C."/>
            <person name="Yanf M."/>
            <person name="Daum C."/>
            <person name="Ng V."/>
            <person name="Clum A."/>
            <person name="Ohm R."/>
            <person name="Martin F."/>
            <person name="Silar P."/>
            <person name="Natvig D."/>
            <person name="Lalanne C."/>
            <person name="Gautier V."/>
            <person name="Ament-Velasquez S.L."/>
            <person name="Kruys A."/>
            <person name="Hutchinson M.I."/>
            <person name="Powell A.J."/>
            <person name="Barry K."/>
            <person name="Miller A.N."/>
            <person name="Grigoriev I.V."/>
            <person name="Debuchy R."/>
            <person name="Gladieux P."/>
            <person name="Thoren M.H."/>
            <person name="Johannesson H."/>
        </authorList>
    </citation>
    <scope>NUCLEOTIDE SEQUENCE</scope>
    <source>
        <strain evidence="5">CBS 892.96</strain>
    </source>
</reference>
<keyword evidence="1" id="KW-0547">Nucleotide-binding</keyword>
<dbReference type="Pfam" id="PF00350">
    <property type="entry name" value="Dynamin_N"/>
    <property type="match status" value="1"/>
</dbReference>
<dbReference type="PROSITE" id="PS51718">
    <property type="entry name" value="G_DYNAMIN_2"/>
    <property type="match status" value="1"/>
</dbReference>
<dbReference type="Pfam" id="PF01031">
    <property type="entry name" value="Dynamin_M"/>
    <property type="match status" value="1"/>
</dbReference>
<dbReference type="InterPro" id="IPR045063">
    <property type="entry name" value="Dynamin_N"/>
</dbReference>
<keyword evidence="2" id="KW-0342">GTP-binding</keyword>
<dbReference type="CDD" id="cd08771">
    <property type="entry name" value="DLP_1"/>
    <property type="match status" value="1"/>
</dbReference>
<dbReference type="GO" id="GO:0005874">
    <property type="term" value="C:microtubule"/>
    <property type="evidence" value="ECO:0007669"/>
    <property type="project" value="TreeGrafter"/>
</dbReference>
<proteinExistence type="predicted"/>
<dbReference type="GO" id="GO:0008017">
    <property type="term" value="F:microtubule binding"/>
    <property type="evidence" value="ECO:0007669"/>
    <property type="project" value="TreeGrafter"/>
</dbReference>
<dbReference type="SMART" id="SM00053">
    <property type="entry name" value="DYNc"/>
    <property type="match status" value="1"/>
</dbReference>
<feature type="domain" description="Dynamin-type G" evidence="4">
    <location>
        <begin position="32"/>
        <end position="321"/>
    </location>
</feature>
<dbReference type="PANTHER" id="PTHR11566:SF215">
    <property type="entry name" value="DYNAMIN GTPASE"/>
    <property type="match status" value="1"/>
</dbReference>
<comment type="caution">
    <text evidence="5">The sequence shown here is derived from an EMBL/GenBank/DDBJ whole genome shotgun (WGS) entry which is preliminary data.</text>
</comment>
<evidence type="ECO:0000256" key="1">
    <source>
        <dbReference type="ARBA" id="ARBA00022741"/>
    </source>
</evidence>
<organism evidence="5 6">
    <name type="scientific">Triangularia setosa</name>
    <dbReference type="NCBI Taxonomy" id="2587417"/>
    <lineage>
        <taxon>Eukaryota</taxon>
        <taxon>Fungi</taxon>
        <taxon>Dikarya</taxon>
        <taxon>Ascomycota</taxon>
        <taxon>Pezizomycotina</taxon>
        <taxon>Sordariomycetes</taxon>
        <taxon>Sordariomycetidae</taxon>
        <taxon>Sordariales</taxon>
        <taxon>Podosporaceae</taxon>
        <taxon>Triangularia</taxon>
    </lineage>
</organism>
<dbReference type="GO" id="GO:0000266">
    <property type="term" value="P:mitochondrial fission"/>
    <property type="evidence" value="ECO:0007669"/>
    <property type="project" value="TreeGrafter"/>
</dbReference>
<dbReference type="Proteomes" id="UP001302321">
    <property type="component" value="Unassembled WGS sequence"/>
</dbReference>
<evidence type="ECO:0000313" key="5">
    <source>
        <dbReference type="EMBL" id="KAK4181009.1"/>
    </source>
</evidence>
<sequence>MPQEDTLQDNLLASPKLLLKIDKLRERNIGKHVPLPQLVVVGDQSSGKSSLLESLTGIPFPRDVGLCTRYATQITQRRDNSTHVNITIIPGPRSTDEHKSHVETYYGSALSGDDLRAKFPAILQEVNARMGIRLSSSAKGGTVFSEDILKIEICGPKEDYLTVIDVPGIFRNPTEGVTTKQDIDMVRNMVTEYIRDNRTIILAVLPCNIDIANQEILTLAEEYDQKGERTLGILTKPDLVLEDSSKNAICSIVENKRKQLTLGYYVVRGRGADQDDSGYESREQMFNEDPWRRLDKGRVGVRALKAKLGELLGDMARREFPKLRKDIGEMLSRAEKERDGLGPSRGNDTEQRIFLSHIADKFQELVKASLEARYYHDPAFETSLHLKLATLMAFLAENFSREFEVKAAYRNFENRNSDDDYDGIDENVKNEMNLLQVLENSSVCPSSSSAASEAVRMLESATQELDPGEFPELHDIICDEYEVGYPEDGIMDWITNLYVRSRGMELGHYSDAVQASAWKEQSKKWPVMSRVFASRAIMIIQRFIANALSIVCTDSALQGTLWSCIQEEVLQRYRRATCFLEYLLSVEREFNPYTLNKHFSKARQEALADRAADHILSTLPGSMQDAGDNASITIGQIRSSTKDKSNIQDVAEQLHDGLSSYYDVARKRFVDNVWAYVVQSHLLFGPNTPLKVFTQDWVIGLNAEQLEAIAGESSSVKEQRANLARKIEDLKEAKKILQF</sequence>
<dbReference type="GO" id="GO:0006897">
    <property type="term" value="P:endocytosis"/>
    <property type="evidence" value="ECO:0007669"/>
    <property type="project" value="TreeGrafter"/>
</dbReference>
<dbReference type="GO" id="GO:0016559">
    <property type="term" value="P:peroxisome fission"/>
    <property type="evidence" value="ECO:0007669"/>
    <property type="project" value="TreeGrafter"/>
</dbReference>
<dbReference type="InterPro" id="IPR000375">
    <property type="entry name" value="Dynamin_stalk"/>
</dbReference>
<gene>
    <name evidence="5" type="ORF">QBC36DRAFT_318778</name>
</gene>
<dbReference type="GO" id="GO:0003924">
    <property type="term" value="F:GTPase activity"/>
    <property type="evidence" value="ECO:0007669"/>
    <property type="project" value="InterPro"/>
</dbReference>
<dbReference type="AlphaFoldDB" id="A0AAN6WFC2"/>
<dbReference type="EMBL" id="MU866091">
    <property type="protein sequence ID" value="KAK4181009.1"/>
    <property type="molecule type" value="Genomic_DNA"/>
</dbReference>
<dbReference type="SUPFAM" id="SSF52540">
    <property type="entry name" value="P-loop containing nucleoside triphosphate hydrolases"/>
    <property type="match status" value="1"/>
</dbReference>
<dbReference type="InterPro" id="IPR030381">
    <property type="entry name" value="G_DYNAMIN_dom"/>
</dbReference>
<name>A0AAN6WFC2_9PEZI</name>
<dbReference type="InterPro" id="IPR020850">
    <property type="entry name" value="GED_dom"/>
</dbReference>
<dbReference type="GO" id="GO:0005739">
    <property type="term" value="C:mitochondrion"/>
    <property type="evidence" value="ECO:0007669"/>
    <property type="project" value="TreeGrafter"/>
</dbReference>
<dbReference type="PRINTS" id="PR00195">
    <property type="entry name" value="DYNAMIN"/>
</dbReference>
<evidence type="ECO:0000313" key="6">
    <source>
        <dbReference type="Proteomes" id="UP001302321"/>
    </source>
</evidence>
<dbReference type="GO" id="GO:0016020">
    <property type="term" value="C:membrane"/>
    <property type="evidence" value="ECO:0007669"/>
    <property type="project" value="TreeGrafter"/>
</dbReference>
<dbReference type="PANTHER" id="PTHR11566">
    <property type="entry name" value="DYNAMIN"/>
    <property type="match status" value="1"/>
</dbReference>
<dbReference type="Gene3D" id="3.40.50.300">
    <property type="entry name" value="P-loop containing nucleotide triphosphate hydrolases"/>
    <property type="match status" value="1"/>
</dbReference>
<evidence type="ECO:0000259" key="3">
    <source>
        <dbReference type="PROSITE" id="PS51388"/>
    </source>
</evidence>
<protein>
    <submittedName>
        <fullName evidence="5">P-loop containing nucleoside triphosphate hydrolase protein</fullName>
    </submittedName>
</protein>
<accession>A0AAN6WFC2</accession>
<dbReference type="FunFam" id="3.40.50.300:FF:001425">
    <property type="entry name" value="Dynamin GTPase, putative"/>
    <property type="match status" value="1"/>
</dbReference>
<dbReference type="InterPro" id="IPR022812">
    <property type="entry name" value="Dynamin"/>
</dbReference>
<keyword evidence="5" id="KW-0378">Hydrolase</keyword>
<evidence type="ECO:0000259" key="4">
    <source>
        <dbReference type="PROSITE" id="PS51718"/>
    </source>
</evidence>
<dbReference type="GO" id="GO:0048312">
    <property type="term" value="P:intracellular distribution of mitochondria"/>
    <property type="evidence" value="ECO:0007669"/>
    <property type="project" value="TreeGrafter"/>
</dbReference>
<feature type="domain" description="GED" evidence="3">
    <location>
        <begin position="651"/>
        <end position="739"/>
    </location>
</feature>
<dbReference type="PROSITE" id="PS51388">
    <property type="entry name" value="GED"/>
    <property type="match status" value="1"/>
</dbReference>
<evidence type="ECO:0000256" key="2">
    <source>
        <dbReference type="ARBA" id="ARBA00023134"/>
    </source>
</evidence>